<dbReference type="AlphaFoldDB" id="A0A9N7MS58"/>
<sequence length="231" mass="26935">HNMLVMETELAGSDQRKRRFIFDSRWINLEGFEDCVKKAWGHQCPGQALYKFQKKLRSVKFELLGWVATQKSNTAKLIKECNAKLEIMGQQGGHRDWLQWAECKSVIHKAYRDEEAYWKQKARVTWLREGDRNTKFFQACVKQISHRNSLEHLIKLTGEPCRSRSESLKEVADFLTKLFTSDNPTMEAEVLIDIPKSISEEMNKNLIKPVTEEEIRQALWAMDPHKAPGID</sequence>
<evidence type="ECO:0000313" key="1">
    <source>
        <dbReference type="EMBL" id="CAA0811523.1"/>
    </source>
</evidence>
<keyword evidence="2" id="KW-1185">Reference proteome</keyword>
<protein>
    <submittedName>
        <fullName evidence="1">Uncharacterized protein</fullName>
    </submittedName>
</protein>
<feature type="non-terminal residue" evidence="1">
    <location>
        <position position="231"/>
    </location>
</feature>
<dbReference type="EMBL" id="CACSLK010008833">
    <property type="protein sequence ID" value="CAA0811523.1"/>
    <property type="molecule type" value="Genomic_DNA"/>
</dbReference>
<feature type="non-terminal residue" evidence="1">
    <location>
        <position position="1"/>
    </location>
</feature>
<name>A0A9N7MS58_STRHE</name>
<accession>A0A9N7MS58</accession>
<comment type="caution">
    <text evidence="1">The sequence shown here is derived from an EMBL/GenBank/DDBJ whole genome shotgun (WGS) entry which is preliminary data.</text>
</comment>
<evidence type="ECO:0000313" key="2">
    <source>
        <dbReference type="Proteomes" id="UP001153555"/>
    </source>
</evidence>
<organism evidence="1 2">
    <name type="scientific">Striga hermonthica</name>
    <name type="common">Purple witchweed</name>
    <name type="synonym">Buchnera hermonthica</name>
    <dbReference type="NCBI Taxonomy" id="68872"/>
    <lineage>
        <taxon>Eukaryota</taxon>
        <taxon>Viridiplantae</taxon>
        <taxon>Streptophyta</taxon>
        <taxon>Embryophyta</taxon>
        <taxon>Tracheophyta</taxon>
        <taxon>Spermatophyta</taxon>
        <taxon>Magnoliopsida</taxon>
        <taxon>eudicotyledons</taxon>
        <taxon>Gunneridae</taxon>
        <taxon>Pentapetalae</taxon>
        <taxon>asterids</taxon>
        <taxon>lamiids</taxon>
        <taxon>Lamiales</taxon>
        <taxon>Orobanchaceae</taxon>
        <taxon>Buchnereae</taxon>
        <taxon>Striga</taxon>
    </lineage>
</organism>
<dbReference type="OrthoDB" id="913872at2759"/>
<proteinExistence type="predicted"/>
<reference evidence="1" key="1">
    <citation type="submission" date="2019-12" db="EMBL/GenBank/DDBJ databases">
        <authorList>
            <person name="Scholes J."/>
        </authorList>
    </citation>
    <scope>NUCLEOTIDE SEQUENCE</scope>
</reference>
<dbReference type="Proteomes" id="UP001153555">
    <property type="component" value="Unassembled WGS sequence"/>
</dbReference>
<gene>
    <name evidence="1" type="ORF">SHERM_12578</name>
</gene>